<dbReference type="PIRSF" id="PIRSF006268">
    <property type="entry name" value="ApbE"/>
    <property type="match status" value="1"/>
</dbReference>
<keyword evidence="8 11" id="KW-0460">Magnesium</keyword>
<organism evidence="12 13">
    <name type="scientific">Massilia frigida</name>
    <dbReference type="NCBI Taxonomy" id="2609281"/>
    <lineage>
        <taxon>Bacteria</taxon>
        <taxon>Pseudomonadati</taxon>
        <taxon>Pseudomonadota</taxon>
        <taxon>Betaproteobacteria</taxon>
        <taxon>Burkholderiales</taxon>
        <taxon>Oxalobacteraceae</taxon>
        <taxon>Telluria group</taxon>
        <taxon>Massilia</taxon>
    </lineage>
</organism>
<keyword evidence="6 11" id="KW-0479">Metal-binding</keyword>
<evidence type="ECO:0000256" key="6">
    <source>
        <dbReference type="ARBA" id="ARBA00022723"/>
    </source>
</evidence>
<evidence type="ECO:0000313" key="13">
    <source>
        <dbReference type="Proteomes" id="UP000621455"/>
    </source>
</evidence>
<dbReference type="Gene3D" id="3.10.520.10">
    <property type="entry name" value="ApbE-like domains"/>
    <property type="match status" value="1"/>
</dbReference>
<evidence type="ECO:0000256" key="10">
    <source>
        <dbReference type="ARBA" id="ARBA00048540"/>
    </source>
</evidence>
<dbReference type="InterPro" id="IPR003374">
    <property type="entry name" value="ApbE-like_sf"/>
</dbReference>
<dbReference type="Proteomes" id="UP000621455">
    <property type="component" value="Unassembled WGS sequence"/>
</dbReference>
<evidence type="ECO:0000256" key="3">
    <source>
        <dbReference type="ARBA" id="ARBA00016337"/>
    </source>
</evidence>
<comment type="caution">
    <text evidence="12">The sequence shown here is derived from an EMBL/GenBank/DDBJ whole genome shotgun (WGS) entry which is preliminary data.</text>
</comment>
<keyword evidence="13" id="KW-1185">Reference proteome</keyword>
<comment type="catalytic activity">
    <reaction evidence="10 11">
        <text>L-threonyl-[protein] + FAD = FMN-L-threonyl-[protein] + AMP + H(+)</text>
        <dbReference type="Rhea" id="RHEA:36847"/>
        <dbReference type="Rhea" id="RHEA-COMP:11060"/>
        <dbReference type="Rhea" id="RHEA-COMP:11061"/>
        <dbReference type="ChEBI" id="CHEBI:15378"/>
        <dbReference type="ChEBI" id="CHEBI:30013"/>
        <dbReference type="ChEBI" id="CHEBI:57692"/>
        <dbReference type="ChEBI" id="CHEBI:74257"/>
        <dbReference type="ChEBI" id="CHEBI:456215"/>
        <dbReference type="EC" id="2.7.1.180"/>
    </reaction>
</comment>
<evidence type="ECO:0000256" key="5">
    <source>
        <dbReference type="ARBA" id="ARBA00022679"/>
    </source>
</evidence>
<keyword evidence="7 11" id="KW-0274">FAD</keyword>
<comment type="cofactor">
    <cofactor evidence="1">
        <name>Mg(2+)</name>
        <dbReference type="ChEBI" id="CHEBI:18420"/>
    </cofactor>
</comment>
<accession>A0ABX0NHI7</accession>
<sequence>MERRVLVPLAIAPALPPRASMLHDLGGSTMGTSWSARVMAPSDAGPALLEGLQRQLDLVVAQMSHWERDSNLSRFNSAPAGNWHRLPDEFFTVLSYALEVAEASGGAYDPCAGALVNAWGFGARQRYNEANFYAPLPGASAAIVARADRRRLRLDAGSRRALQAGGVQIDLSSVAKGYAVDLLARCLEAQGLHHYLVEIGGELRGAGTKADGQPWWVALEGVPDAGGGAGQTTVALHGLAIATSGDYRRYFEHGGRRASHTLDPRTGAPIRNDVASVTVLHAECMAADALSTALSVLGPDDGLAFAERHHLAARFLLREGGGLREVVSSAYQELLQ</sequence>
<comment type="similarity">
    <text evidence="11">Belongs to the ApbE family.</text>
</comment>
<dbReference type="PANTHER" id="PTHR30040">
    <property type="entry name" value="THIAMINE BIOSYNTHESIS LIPOPROTEIN APBE"/>
    <property type="match status" value="1"/>
</dbReference>
<protein>
    <recommendedName>
        <fullName evidence="3 11">FAD:protein FMN transferase</fullName>
        <ecNumber evidence="2 11">2.7.1.180</ecNumber>
    </recommendedName>
    <alternativeName>
        <fullName evidence="9 11">Flavin transferase</fullName>
    </alternativeName>
</protein>
<dbReference type="EMBL" id="WHJG01000026">
    <property type="protein sequence ID" value="NHZ81923.1"/>
    <property type="molecule type" value="Genomic_DNA"/>
</dbReference>
<reference evidence="12 13" key="1">
    <citation type="submission" date="2019-10" db="EMBL/GenBank/DDBJ databases">
        <title>Taxonomy of Antarctic Massilia spp.: description of Massilia rubra sp. nov., Massilia aquatica sp. nov., Massilia mucilaginosa sp. nov., Massilia frigida sp. nov. isolated from streams, lakes and regoliths.</title>
        <authorList>
            <person name="Holochova P."/>
            <person name="Sedlacek I."/>
            <person name="Kralova S."/>
            <person name="Maslanova I."/>
            <person name="Busse H.-J."/>
            <person name="Stankova E."/>
            <person name="Vrbovska V."/>
            <person name="Kovarovic V."/>
            <person name="Bartak M."/>
            <person name="Svec P."/>
            <person name="Pantucek R."/>
        </authorList>
    </citation>
    <scope>NUCLEOTIDE SEQUENCE [LARGE SCALE GENOMIC DNA]</scope>
    <source>
        <strain evidence="12 13">CCM 8695</strain>
    </source>
</reference>
<evidence type="ECO:0000256" key="9">
    <source>
        <dbReference type="ARBA" id="ARBA00031306"/>
    </source>
</evidence>
<evidence type="ECO:0000313" key="12">
    <source>
        <dbReference type="EMBL" id="NHZ81923.1"/>
    </source>
</evidence>
<keyword evidence="4 11" id="KW-0285">Flavoprotein</keyword>
<name>A0ABX0NHI7_9BURK</name>
<evidence type="ECO:0000256" key="11">
    <source>
        <dbReference type="PIRNR" id="PIRNR006268"/>
    </source>
</evidence>
<dbReference type="GO" id="GO:0016740">
    <property type="term" value="F:transferase activity"/>
    <property type="evidence" value="ECO:0007669"/>
    <property type="project" value="UniProtKB-KW"/>
</dbReference>
<dbReference type="Pfam" id="PF02424">
    <property type="entry name" value="ApbE"/>
    <property type="match status" value="1"/>
</dbReference>
<evidence type="ECO:0000256" key="4">
    <source>
        <dbReference type="ARBA" id="ARBA00022630"/>
    </source>
</evidence>
<dbReference type="InterPro" id="IPR024932">
    <property type="entry name" value="ApbE"/>
</dbReference>
<gene>
    <name evidence="12" type="ORF">F2P44_21980</name>
</gene>
<dbReference type="EC" id="2.7.1.180" evidence="2 11"/>
<evidence type="ECO:0000256" key="2">
    <source>
        <dbReference type="ARBA" id="ARBA00011955"/>
    </source>
</evidence>
<dbReference type="PANTHER" id="PTHR30040:SF2">
    <property type="entry name" value="FAD:PROTEIN FMN TRANSFERASE"/>
    <property type="match status" value="1"/>
</dbReference>
<proteinExistence type="inferred from homology"/>
<keyword evidence="5 11" id="KW-0808">Transferase</keyword>
<evidence type="ECO:0000256" key="1">
    <source>
        <dbReference type="ARBA" id="ARBA00001946"/>
    </source>
</evidence>
<evidence type="ECO:0000256" key="7">
    <source>
        <dbReference type="ARBA" id="ARBA00022827"/>
    </source>
</evidence>
<evidence type="ECO:0000256" key="8">
    <source>
        <dbReference type="ARBA" id="ARBA00022842"/>
    </source>
</evidence>
<dbReference type="RefSeq" id="WP_167089463.1">
    <property type="nucleotide sequence ID" value="NZ_WHJG01000026.1"/>
</dbReference>
<dbReference type="SUPFAM" id="SSF143631">
    <property type="entry name" value="ApbE-like"/>
    <property type="match status" value="1"/>
</dbReference>